<evidence type="ECO:0000313" key="1">
    <source>
        <dbReference type="EMBL" id="CAF1360556.1"/>
    </source>
</evidence>
<proteinExistence type="predicted"/>
<evidence type="ECO:0008006" key="4">
    <source>
        <dbReference type="Google" id="ProtNLM"/>
    </source>
</evidence>
<reference evidence="1" key="1">
    <citation type="submission" date="2021-02" db="EMBL/GenBank/DDBJ databases">
        <authorList>
            <person name="Nowell W R."/>
        </authorList>
    </citation>
    <scope>NUCLEOTIDE SEQUENCE</scope>
</reference>
<dbReference type="Proteomes" id="UP000682733">
    <property type="component" value="Unassembled WGS sequence"/>
</dbReference>
<dbReference type="EMBL" id="CAJNOK010023289">
    <property type="protein sequence ID" value="CAF1360556.1"/>
    <property type="molecule type" value="Genomic_DNA"/>
</dbReference>
<dbReference type="Gene3D" id="1.10.10.60">
    <property type="entry name" value="Homeodomain-like"/>
    <property type="match status" value="1"/>
</dbReference>
<sequence>MKKRTTSLHELTVKENFELVNGNKDGKRLSLRKLAEKFNISLDSVSNVLKCKAKYLNE</sequence>
<evidence type="ECO:0000313" key="3">
    <source>
        <dbReference type="Proteomes" id="UP000677228"/>
    </source>
</evidence>
<feature type="non-terminal residue" evidence="1">
    <location>
        <position position="58"/>
    </location>
</feature>
<dbReference type="EMBL" id="CAJOBA010044940">
    <property type="protein sequence ID" value="CAF4170693.1"/>
    <property type="molecule type" value="Genomic_DNA"/>
</dbReference>
<dbReference type="AlphaFoldDB" id="A0A8S2F7V6"/>
<dbReference type="Proteomes" id="UP000677228">
    <property type="component" value="Unassembled WGS sequence"/>
</dbReference>
<gene>
    <name evidence="1" type="ORF">OVA965_LOCUS31222</name>
    <name evidence="2" type="ORF">TMI583_LOCUS32047</name>
</gene>
<accession>A0A8S2F7V6</accession>
<protein>
    <recommendedName>
        <fullName evidence="4">HTH psq-type domain-containing protein</fullName>
    </recommendedName>
</protein>
<comment type="caution">
    <text evidence="1">The sequence shown here is derived from an EMBL/GenBank/DDBJ whole genome shotgun (WGS) entry which is preliminary data.</text>
</comment>
<evidence type="ECO:0000313" key="2">
    <source>
        <dbReference type="EMBL" id="CAF4170693.1"/>
    </source>
</evidence>
<name>A0A8S2F7V6_9BILA</name>
<organism evidence="1 3">
    <name type="scientific">Didymodactylos carnosus</name>
    <dbReference type="NCBI Taxonomy" id="1234261"/>
    <lineage>
        <taxon>Eukaryota</taxon>
        <taxon>Metazoa</taxon>
        <taxon>Spiralia</taxon>
        <taxon>Gnathifera</taxon>
        <taxon>Rotifera</taxon>
        <taxon>Eurotatoria</taxon>
        <taxon>Bdelloidea</taxon>
        <taxon>Philodinida</taxon>
        <taxon>Philodinidae</taxon>
        <taxon>Didymodactylos</taxon>
    </lineage>
</organism>